<sequence>MIVSSKYIISIDPMAFEPKRFYIYLFTIIPGLVIIILKLFPFNRKLSKIIVPICIVVYILGLIRGYMGLSWETSGPFTDIKYYKQILEENNYPHSPYIKHFPAEIPESASNIKIEFFAREKFLRLSMTLSDSDFESTLEKFGVDKEELFTEIKYVTTSEMAALKAQSEILKHKYYMSFITGDYYIYPDDFIFLAGVAFSLPRKQVVYWY</sequence>
<dbReference type="EMBL" id="NEMB01000003">
    <property type="protein sequence ID" value="PQQ67505.1"/>
    <property type="molecule type" value="Genomic_DNA"/>
</dbReference>
<dbReference type="Proteomes" id="UP000239720">
    <property type="component" value="Unassembled WGS sequence"/>
</dbReference>
<gene>
    <name evidence="2" type="ORF">B9R14_12605</name>
</gene>
<feature type="transmembrane region" description="Helical" evidence="1">
    <location>
        <begin position="46"/>
        <end position="63"/>
    </location>
</feature>
<name>A0A2S8RCJ4_9FIRM</name>
<keyword evidence="1" id="KW-0472">Membrane</keyword>
<proteinExistence type="predicted"/>
<feature type="transmembrane region" description="Helical" evidence="1">
    <location>
        <begin position="21"/>
        <end position="40"/>
    </location>
</feature>
<accession>A0A2S8RCJ4</accession>
<evidence type="ECO:0000313" key="2">
    <source>
        <dbReference type="EMBL" id="PQQ67505.1"/>
    </source>
</evidence>
<keyword evidence="1" id="KW-0812">Transmembrane</keyword>
<protein>
    <submittedName>
        <fullName evidence="2">Uncharacterized protein</fullName>
    </submittedName>
</protein>
<organism evidence="2 3">
    <name type="scientific">Acetivibrio saccincola</name>
    <dbReference type="NCBI Taxonomy" id="1677857"/>
    <lineage>
        <taxon>Bacteria</taxon>
        <taxon>Bacillati</taxon>
        <taxon>Bacillota</taxon>
        <taxon>Clostridia</taxon>
        <taxon>Eubacteriales</taxon>
        <taxon>Oscillospiraceae</taxon>
        <taxon>Acetivibrio</taxon>
    </lineage>
</organism>
<comment type="caution">
    <text evidence="2">The sequence shown here is derived from an EMBL/GenBank/DDBJ whole genome shotgun (WGS) entry which is preliminary data.</text>
</comment>
<evidence type="ECO:0000256" key="1">
    <source>
        <dbReference type="SAM" id="Phobius"/>
    </source>
</evidence>
<dbReference type="AlphaFoldDB" id="A0A2S8RCJ4"/>
<reference evidence="2 3" key="1">
    <citation type="journal article" date="2018" name="Syst. Appl. Microbiol.">
        <title>Characterization and high-quality draft genome sequence of Herbivorax saccincola A7, an anaerobic, alkaliphilic, thermophilic, cellulolytic, and xylanolytic bacterium.</title>
        <authorList>
            <person name="Aikawa S."/>
            <person name="Baramee S."/>
            <person name="Sermsathanaswadi J."/>
            <person name="Thianheng P."/>
            <person name="Tachaapaikoon C."/>
            <person name="Shikata A."/>
            <person name="Waeonukul R."/>
            <person name="Pason P."/>
            <person name="Ratanakhanokchai K."/>
            <person name="Kosugi A."/>
        </authorList>
    </citation>
    <scope>NUCLEOTIDE SEQUENCE [LARGE SCALE GENOMIC DNA]</scope>
    <source>
        <strain evidence="2 3">A7</strain>
    </source>
</reference>
<evidence type="ECO:0000313" key="3">
    <source>
        <dbReference type="Proteomes" id="UP000239720"/>
    </source>
</evidence>
<keyword evidence="1" id="KW-1133">Transmembrane helix</keyword>